<dbReference type="AlphaFoldDB" id="A0A1F6X5T1"/>
<dbReference type="Proteomes" id="UP000176814">
    <property type="component" value="Unassembled WGS sequence"/>
</dbReference>
<name>A0A1F6X5T1_9BACT</name>
<proteinExistence type="predicted"/>
<evidence type="ECO:0000313" key="1">
    <source>
        <dbReference type="EMBL" id="OGI89520.1"/>
    </source>
</evidence>
<organism evidence="1 2">
    <name type="scientific">Candidatus Nomurabacteria bacterium RIFCSPLOWO2_01_FULL_40_15</name>
    <dbReference type="NCBI Taxonomy" id="1801772"/>
    <lineage>
        <taxon>Bacteria</taxon>
        <taxon>Candidatus Nomuraibacteriota</taxon>
    </lineage>
</organism>
<accession>A0A1F6X5T1</accession>
<protein>
    <submittedName>
        <fullName evidence="1">Uncharacterized protein</fullName>
    </submittedName>
</protein>
<comment type="caution">
    <text evidence="1">The sequence shown here is derived from an EMBL/GenBank/DDBJ whole genome shotgun (WGS) entry which is preliminary data.</text>
</comment>
<dbReference type="EMBL" id="MFUW01000028">
    <property type="protein sequence ID" value="OGI89520.1"/>
    <property type="molecule type" value="Genomic_DNA"/>
</dbReference>
<sequence>MQNETKNCQNCKKDFVIEPDDFGFYEKIKVPPPTFCPECRAIRRLIWRNERSLYHNKCAFSGKPIISMFAPETKLTVYDRDIWWSDKWDPLSYGQEYDFSKPFFVQFQELMLRVPLANLGNTNCPNSEYGNHNVDCKNCYLVYASFSNENVSYAQGALDVRDSFDLYTVMKSEQCYDDTLCVGLYKTHFGYDSDDCINSSFLTTCVNLQDCLGCVNLRHKSHFIFNKQYSKENYEKELQKYDFGSYKILENFKKEYNNFLKNQPRRFAGILKSVNVTGDNVMNSKNSKMVFDIYGGVEDSKYLAHAMDIKDSYDGYGAGAKVEFLYEGVDTGIDASKNFFAVLTHGCLGTSYTYMCYSSQNLFGCIGLQKQEYCILNKKYSKEEYKKLVPKIIEHMNTMPYIDKKERVYKYGEFFPTDLSPFAYNETIAQEYYPLSEKEVLDYDLKWKDKIERNYKIEIKAEDLPDHVKNTPEEIVGKVIECLHDGNCNEQCTEAFKIRLDELQFLKRNNLALPRLCPNCRHYQRLRKRNPLKLWHRQCMCSSAGSPQTTTEHHHGAEKCRIEFETSYAPDRPEIVYCEKCYQQEVY</sequence>
<gene>
    <name evidence="1" type="ORF">A2911_01380</name>
</gene>
<reference evidence="1 2" key="1">
    <citation type="journal article" date="2016" name="Nat. Commun.">
        <title>Thousands of microbial genomes shed light on interconnected biogeochemical processes in an aquifer system.</title>
        <authorList>
            <person name="Anantharaman K."/>
            <person name="Brown C.T."/>
            <person name="Hug L.A."/>
            <person name="Sharon I."/>
            <person name="Castelle C.J."/>
            <person name="Probst A.J."/>
            <person name="Thomas B.C."/>
            <person name="Singh A."/>
            <person name="Wilkins M.J."/>
            <person name="Karaoz U."/>
            <person name="Brodie E.L."/>
            <person name="Williams K.H."/>
            <person name="Hubbard S.S."/>
            <person name="Banfield J.F."/>
        </authorList>
    </citation>
    <scope>NUCLEOTIDE SEQUENCE [LARGE SCALE GENOMIC DNA]</scope>
</reference>
<evidence type="ECO:0000313" key="2">
    <source>
        <dbReference type="Proteomes" id="UP000176814"/>
    </source>
</evidence>